<dbReference type="RefSeq" id="XP_038749367.1">
    <property type="nucleotide sequence ID" value="XM_038885436.1"/>
</dbReference>
<feature type="transmembrane region" description="Helical" evidence="2">
    <location>
        <begin position="146"/>
        <end position="165"/>
    </location>
</feature>
<feature type="transmembrane region" description="Helical" evidence="2">
    <location>
        <begin position="52"/>
        <end position="73"/>
    </location>
</feature>
<feature type="transmembrane region" description="Helical" evidence="2">
    <location>
        <begin position="220"/>
        <end position="241"/>
    </location>
</feature>
<evidence type="ECO:0000256" key="2">
    <source>
        <dbReference type="SAM" id="Phobius"/>
    </source>
</evidence>
<keyword evidence="2" id="KW-1133">Transmembrane helix</keyword>
<dbReference type="OrthoDB" id="5819582at2759"/>
<dbReference type="Proteomes" id="UP000781932">
    <property type="component" value="Unassembled WGS sequence"/>
</dbReference>
<evidence type="ECO:0000313" key="5">
    <source>
        <dbReference type="Proteomes" id="UP000781932"/>
    </source>
</evidence>
<dbReference type="AlphaFoldDB" id="A0A9P6IG24"/>
<dbReference type="EMBL" id="JAATWM020000006">
    <property type="protein sequence ID" value="KAF9879906.1"/>
    <property type="molecule type" value="Genomic_DNA"/>
</dbReference>
<feature type="transmembrane region" description="Helical" evidence="2">
    <location>
        <begin position="406"/>
        <end position="424"/>
    </location>
</feature>
<feature type="domain" description="Acyltransferase 3" evidence="3">
    <location>
        <begin position="51"/>
        <end position="494"/>
    </location>
</feature>
<organism evidence="4 5">
    <name type="scientific">Colletotrichum karsti</name>
    <dbReference type="NCBI Taxonomy" id="1095194"/>
    <lineage>
        <taxon>Eukaryota</taxon>
        <taxon>Fungi</taxon>
        <taxon>Dikarya</taxon>
        <taxon>Ascomycota</taxon>
        <taxon>Pezizomycotina</taxon>
        <taxon>Sordariomycetes</taxon>
        <taxon>Hypocreomycetidae</taxon>
        <taxon>Glomerellales</taxon>
        <taxon>Glomerellaceae</taxon>
        <taxon>Colletotrichum</taxon>
        <taxon>Colletotrichum boninense species complex</taxon>
    </lineage>
</organism>
<comment type="caution">
    <text evidence="4">The sequence shown here is derived from an EMBL/GenBank/DDBJ whole genome shotgun (WGS) entry which is preliminary data.</text>
</comment>
<keyword evidence="2" id="KW-0472">Membrane</keyword>
<dbReference type="GeneID" id="62158510"/>
<feature type="transmembrane region" description="Helical" evidence="2">
    <location>
        <begin position="93"/>
        <end position="117"/>
    </location>
</feature>
<feature type="transmembrane region" description="Helical" evidence="2">
    <location>
        <begin position="475"/>
        <end position="497"/>
    </location>
</feature>
<dbReference type="InterPro" id="IPR050879">
    <property type="entry name" value="Acyltransferase_3"/>
</dbReference>
<dbReference type="InterPro" id="IPR002656">
    <property type="entry name" value="Acyl_transf_3_dom"/>
</dbReference>
<sequence>MTASYEPGTLESQTEHGPRHVPVTVDEVPVETFDYRDAEKEKDPLDVEEEIYGLRGVAAFLVVCHHWSLLTFSMRIHKGYGSDAQPLFVQLPIVRLFVSGYWAVCVFFVISGFALSYKPLKLLHQKRQADFAIAAASAAFRRFIRIFGPPIITTFLIALMVYNGWFENKGKTASGTPSLRPPKGETLSDQLRHWLMSTIGFADPLSRNLHRGDNYIYDPVLWTIPIEFDCSLVIFMAHIAFSRLSSRARLFFHVFIAGYALYLARWEFFLFLAGLLCADVHFHLQSVSQETSYEDGDMENLPLWSKPWRRDSFTRFQYAISSSPTLTRLSQSLPWRRDSFTRFQSAVFRTSGPAFPVLKAFIGIVSFFGALWLLSCPHLTNDAAITPGYKTLAAMAPSQFPQADKFWIPLGAVILVFAVDRTPILQRLFTNRFTQYLGRISYAIYLVHGSLLWLYGWPLIAFFMPLTGSGTNAQYGWGVFLPTICFFPVVICVADFAQRFVDAKMVSFSVWFEKKLVSKAA</sequence>
<evidence type="ECO:0000256" key="1">
    <source>
        <dbReference type="SAM" id="MobiDB-lite"/>
    </source>
</evidence>
<feature type="transmembrane region" description="Helical" evidence="2">
    <location>
        <begin position="436"/>
        <end position="455"/>
    </location>
</feature>
<dbReference type="PANTHER" id="PTHR23028">
    <property type="entry name" value="ACETYLTRANSFERASE"/>
    <property type="match status" value="1"/>
</dbReference>
<keyword evidence="2" id="KW-0812">Transmembrane</keyword>
<feature type="region of interest" description="Disordered" evidence="1">
    <location>
        <begin position="1"/>
        <end position="21"/>
    </location>
</feature>
<name>A0A9P6IG24_9PEZI</name>
<gene>
    <name evidence="4" type="ORF">CkaCkLH20_02717</name>
</gene>
<keyword evidence="5" id="KW-1185">Reference proteome</keyword>
<evidence type="ECO:0000313" key="4">
    <source>
        <dbReference type="EMBL" id="KAF9879906.1"/>
    </source>
</evidence>
<accession>A0A9P6IG24</accession>
<reference evidence="4" key="1">
    <citation type="submission" date="2020-03" db="EMBL/GenBank/DDBJ databases">
        <authorList>
            <person name="He L."/>
        </authorList>
    </citation>
    <scope>NUCLEOTIDE SEQUENCE</scope>
    <source>
        <strain evidence="4">CkLH20</strain>
    </source>
</reference>
<dbReference type="PANTHER" id="PTHR23028:SF134">
    <property type="entry name" value="PUTATIVE (AFU_ORTHOLOGUE AFUA_4G08520)-RELATED"/>
    <property type="match status" value="1"/>
</dbReference>
<dbReference type="Pfam" id="PF01757">
    <property type="entry name" value="Acyl_transf_3"/>
    <property type="match status" value="1"/>
</dbReference>
<dbReference type="GO" id="GO:0016747">
    <property type="term" value="F:acyltransferase activity, transferring groups other than amino-acyl groups"/>
    <property type="evidence" value="ECO:0007669"/>
    <property type="project" value="InterPro"/>
</dbReference>
<reference evidence="4" key="2">
    <citation type="submission" date="2020-11" db="EMBL/GenBank/DDBJ databases">
        <title>Whole genome sequencing of Colletotrichum sp.</title>
        <authorList>
            <person name="Li H."/>
        </authorList>
    </citation>
    <scope>NUCLEOTIDE SEQUENCE</scope>
    <source>
        <strain evidence="4">CkLH20</strain>
    </source>
</reference>
<evidence type="ECO:0000259" key="3">
    <source>
        <dbReference type="Pfam" id="PF01757"/>
    </source>
</evidence>
<proteinExistence type="predicted"/>
<feature type="transmembrane region" description="Helical" evidence="2">
    <location>
        <begin position="354"/>
        <end position="374"/>
    </location>
</feature>
<protein>
    <submittedName>
        <fullName evidence="4">Hard surface induced protein</fullName>
    </submittedName>
</protein>